<sequence length="26" mass="3056">MACKDFLLKECLPIESAEYFFKMKGI</sequence>
<evidence type="ECO:0000313" key="1">
    <source>
        <dbReference type="EMBL" id="JAE13553.1"/>
    </source>
</evidence>
<protein>
    <submittedName>
        <fullName evidence="1">Uncharacterized protein</fullName>
    </submittedName>
</protein>
<proteinExistence type="predicted"/>
<reference evidence="1" key="1">
    <citation type="submission" date="2014-09" db="EMBL/GenBank/DDBJ databases">
        <authorList>
            <person name="Magalhaes I.L.F."/>
            <person name="Oliveira U."/>
            <person name="Santos F.R."/>
            <person name="Vidigal T.H.D.A."/>
            <person name="Brescovit A.D."/>
            <person name="Santos A.J."/>
        </authorList>
    </citation>
    <scope>NUCLEOTIDE SEQUENCE</scope>
    <source>
        <tissue evidence="1">Shoot tissue taken approximately 20 cm above the soil surface</tissue>
    </source>
</reference>
<organism evidence="1">
    <name type="scientific">Arundo donax</name>
    <name type="common">Giant reed</name>
    <name type="synonym">Donax arundinaceus</name>
    <dbReference type="NCBI Taxonomy" id="35708"/>
    <lineage>
        <taxon>Eukaryota</taxon>
        <taxon>Viridiplantae</taxon>
        <taxon>Streptophyta</taxon>
        <taxon>Embryophyta</taxon>
        <taxon>Tracheophyta</taxon>
        <taxon>Spermatophyta</taxon>
        <taxon>Magnoliopsida</taxon>
        <taxon>Liliopsida</taxon>
        <taxon>Poales</taxon>
        <taxon>Poaceae</taxon>
        <taxon>PACMAD clade</taxon>
        <taxon>Arundinoideae</taxon>
        <taxon>Arundineae</taxon>
        <taxon>Arundo</taxon>
    </lineage>
</organism>
<accession>A0A0A9FYW8</accession>
<dbReference type="AlphaFoldDB" id="A0A0A9FYW8"/>
<dbReference type="EMBL" id="GBRH01184343">
    <property type="protein sequence ID" value="JAE13553.1"/>
    <property type="molecule type" value="Transcribed_RNA"/>
</dbReference>
<reference evidence="1" key="2">
    <citation type="journal article" date="2015" name="Data Brief">
        <title>Shoot transcriptome of the giant reed, Arundo donax.</title>
        <authorList>
            <person name="Barrero R.A."/>
            <person name="Guerrero F.D."/>
            <person name="Moolhuijzen P."/>
            <person name="Goolsby J.A."/>
            <person name="Tidwell J."/>
            <person name="Bellgard S.E."/>
            <person name="Bellgard M.I."/>
        </authorList>
    </citation>
    <scope>NUCLEOTIDE SEQUENCE</scope>
    <source>
        <tissue evidence="1">Shoot tissue taken approximately 20 cm above the soil surface</tissue>
    </source>
</reference>
<name>A0A0A9FYW8_ARUDO</name>